<organism evidence="1 2">
    <name type="scientific">Bemisia tabaci</name>
    <name type="common">Sweetpotato whitefly</name>
    <name type="synonym">Aleurodes tabaci</name>
    <dbReference type="NCBI Taxonomy" id="7038"/>
    <lineage>
        <taxon>Eukaryota</taxon>
        <taxon>Metazoa</taxon>
        <taxon>Ecdysozoa</taxon>
        <taxon>Arthropoda</taxon>
        <taxon>Hexapoda</taxon>
        <taxon>Insecta</taxon>
        <taxon>Pterygota</taxon>
        <taxon>Neoptera</taxon>
        <taxon>Paraneoptera</taxon>
        <taxon>Hemiptera</taxon>
        <taxon>Sternorrhyncha</taxon>
        <taxon>Aleyrodoidea</taxon>
        <taxon>Aleyrodidae</taxon>
        <taxon>Aleyrodinae</taxon>
        <taxon>Bemisia</taxon>
    </lineage>
</organism>
<dbReference type="EMBL" id="OU963862">
    <property type="protein sequence ID" value="CAH0381301.1"/>
    <property type="molecule type" value="Genomic_DNA"/>
</dbReference>
<protein>
    <submittedName>
        <fullName evidence="1">Uncharacterized protein</fullName>
    </submittedName>
</protein>
<accession>A0A9P0EYM2</accession>
<proteinExistence type="predicted"/>
<dbReference type="AlphaFoldDB" id="A0A9P0EYM2"/>
<gene>
    <name evidence="1" type="ORF">BEMITA_LOCUS965</name>
</gene>
<keyword evidence="2" id="KW-1185">Reference proteome</keyword>
<evidence type="ECO:0000313" key="2">
    <source>
        <dbReference type="Proteomes" id="UP001152759"/>
    </source>
</evidence>
<evidence type="ECO:0000313" key="1">
    <source>
        <dbReference type="EMBL" id="CAH0381301.1"/>
    </source>
</evidence>
<reference evidence="1" key="1">
    <citation type="submission" date="2021-12" db="EMBL/GenBank/DDBJ databases">
        <authorList>
            <person name="King R."/>
        </authorList>
    </citation>
    <scope>NUCLEOTIDE SEQUENCE</scope>
</reference>
<name>A0A9P0EYM2_BEMTA</name>
<sequence>MLSTKQIGDEFISSKRKNFRISSRIQIQRLYLDVFILCHHVFLTELTAVQ</sequence>
<dbReference type="Proteomes" id="UP001152759">
    <property type="component" value="Chromosome 1"/>
</dbReference>